<keyword evidence="3" id="KW-1185">Reference proteome</keyword>
<feature type="region of interest" description="Disordered" evidence="1">
    <location>
        <begin position="1"/>
        <end position="51"/>
    </location>
</feature>
<evidence type="ECO:0000313" key="2">
    <source>
        <dbReference type="EMBL" id="EYC09378.1"/>
    </source>
</evidence>
<dbReference type="Proteomes" id="UP000024635">
    <property type="component" value="Unassembled WGS sequence"/>
</dbReference>
<proteinExistence type="predicted"/>
<evidence type="ECO:0000313" key="3">
    <source>
        <dbReference type="Proteomes" id="UP000024635"/>
    </source>
</evidence>
<sequence length="81" mass="9080">MDKTNYGMDPRRNKTTSGETTKEMGRCSRCTDGPAERSAGNETKFSPASSTLLLDDNNERKNRMEAMLWPARQVETGHLSI</sequence>
<name>A0A016U422_9BILA</name>
<evidence type="ECO:0000256" key="1">
    <source>
        <dbReference type="SAM" id="MobiDB-lite"/>
    </source>
</evidence>
<dbReference type="AlphaFoldDB" id="A0A016U422"/>
<reference evidence="3" key="1">
    <citation type="journal article" date="2015" name="Nat. Genet.">
        <title>The genome and transcriptome of the zoonotic hookworm Ancylostoma ceylanicum identify infection-specific gene families.</title>
        <authorList>
            <person name="Schwarz E.M."/>
            <person name="Hu Y."/>
            <person name="Antoshechkin I."/>
            <person name="Miller M.M."/>
            <person name="Sternberg P.W."/>
            <person name="Aroian R.V."/>
        </authorList>
    </citation>
    <scope>NUCLEOTIDE SEQUENCE</scope>
    <source>
        <strain evidence="3">HY135</strain>
    </source>
</reference>
<organism evidence="2 3">
    <name type="scientific">Ancylostoma ceylanicum</name>
    <dbReference type="NCBI Taxonomy" id="53326"/>
    <lineage>
        <taxon>Eukaryota</taxon>
        <taxon>Metazoa</taxon>
        <taxon>Ecdysozoa</taxon>
        <taxon>Nematoda</taxon>
        <taxon>Chromadorea</taxon>
        <taxon>Rhabditida</taxon>
        <taxon>Rhabditina</taxon>
        <taxon>Rhabditomorpha</taxon>
        <taxon>Strongyloidea</taxon>
        <taxon>Ancylostomatidae</taxon>
        <taxon>Ancylostomatinae</taxon>
        <taxon>Ancylostoma</taxon>
    </lineage>
</organism>
<feature type="compositionally biased region" description="Polar residues" evidence="1">
    <location>
        <begin position="40"/>
        <end position="51"/>
    </location>
</feature>
<dbReference type="EMBL" id="JARK01001396">
    <property type="protein sequence ID" value="EYC09378.1"/>
    <property type="molecule type" value="Genomic_DNA"/>
</dbReference>
<protein>
    <submittedName>
        <fullName evidence="2">Uncharacterized protein</fullName>
    </submittedName>
</protein>
<accession>A0A016U422</accession>
<comment type="caution">
    <text evidence="2">The sequence shown here is derived from an EMBL/GenBank/DDBJ whole genome shotgun (WGS) entry which is preliminary data.</text>
</comment>
<gene>
    <name evidence="2" type="primary">Acey_s0060.g3079</name>
    <name evidence="2" type="ORF">Y032_0060g3079</name>
</gene>